<reference evidence="2" key="2">
    <citation type="journal article" date="2023" name="Int. J. Syst. Evol. Microbiol.">
        <title>Streptomyces marispadix sp. nov., isolated from marine beach sediment of the Northern Coast of Portugal.</title>
        <authorList>
            <person name="dos Santos J.D.N."/>
            <person name="Vitorino I.R."/>
            <person name="Kallscheuer N."/>
            <person name="Srivastava A."/>
            <person name="Krautwurst S."/>
            <person name="Marz M."/>
            <person name="Jogler C."/>
            <person name="Lobo Da Cunha A."/>
            <person name="Catita J."/>
            <person name="Goncalves H."/>
            <person name="Gonzalez I."/>
            <person name="Reyes F."/>
            <person name="Lage O.M."/>
        </authorList>
    </citation>
    <scope>NUCLEOTIDE SEQUENCE</scope>
    <source>
        <strain evidence="2">M600PL45_2</strain>
    </source>
</reference>
<evidence type="ECO:0000259" key="1">
    <source>
        <dbReference type="Pfam" id="PF14216"/>
    </source>
</evidence>
<organism evidence="2 3">
    <name type="scientific">Streptomyces marispadix</name>
    <dbReference type="NCBI Taxonomy" id="2922868"/>
    <lineage>
        <taxon>Bacteria</taxon>
        <taxon>Bacillati</taxon>
        <taxon>Actinomycetota</taxon>
        <taxon>Actinomycetes</taxon>
        <taxon>Kitasatosporales</taxon>
        <taxon>Streptomycetaceae</taxon>
        <taxon>Streptomyces</taxon>
    </lineage>
</organism>
<dbReference type="EMBL" id="JAKWJU010000002">
    <property type="protein sequence ID" value="MCH6160975.1"/>
    <property type="molecule type" value="Genomic_DNA"/>
</dbReference>
<name>A0ABS9SXI5_9ACTN</name>
<dbReference type="InterPro" id="IPR025475">
    <property type="entry name" value="DUF4326"/>
</dbReference>
<sequence length="109" mass="11862">MSDGIPATTVVNLKGHRDDPAYADVVYVGRPMHRGGWHLEGSPLASPFRPGRDGTRAEVLEKYREHLLGREDLLALLPGLRGRRLGCWCVPEPCHAQVIAELADAGTAP</sequence>
<protein>
    <submittedName>
        <fullName evidence="2">DUF4326 domain-containing protein</fullName>
    </submittedName>
</protein>
<comment type="caution">
    <text evidence="2">The sequence shown here is derived from an EMBL/GenBank/DDBJ whole genome shotgun (WGS) entry which is preliminary data.</text>
</comment>
<gene>
    <name evidence="2" type="ORF">MMA15_11345</name>
</gene>
<dbReference type="RefSeq" id="WP_241058981.1">
    <property type="nucleotide sequence ID" value="NZ_JAKWJU010000002.1"/>
</dbReference>
<reference evidence="2" key="1">
    <citation type="submission" date="2022-03" db="EMBL/GenBank/DDBJ databases">
        <authorList>
            <person name="Santos J.D.N."/>
            <person name="Kallscheuer N."/>
            <person name="Jogler C."/>
            <person name="Lage O.M."/>
        </authorList>
    </citation>
    <scope>NUCLEOTIDE SEQUENCE</scope>
    <source>
        <strain evidence="2">M600PL45_2</strain>
    </source>
</reference>
<dbReference type="Pfam" id="PF14216">
    <property type="entry name" value="DUF4326"/>
    <property type="match status" value="1"/>
</dbReference>
<keyword evidence="3" id="KW-1185">Reference proteome</keyword>
<evidence type="ECO:0000313" key="3">
    <source>
        <dbReference type="Proteomes" id="UP001166784"/>
    </source>
</evidence>
<proteinExistence type="predicted"/>
<accession>A0ABS9SXI5</accession>
<feature type="domain" description="DUF4326" evidence="1">
    <location>
        <begin position="17"/>
        <end position="101"/>
    </location>
</feature>
<dbReference type="Proteomes" id="UP001166784">
    <property type="component" value="Unassembled WGS sequence"/>
</dbReference>
<evidence type="ECO:0000313" key="2">
    <source>
        <dbReference type="EMBL" id="MCH6160975.1"/>
    </source>
</evidence>